<evidence type="ECO:0000256" key="7">
    <source>
        <dbReference type="ARBA" id="ARBA00022781"/>
    </source>
</evidence>
<comment type="similarity">
    <text evidence="2 12">Belongs to the ATPase protein 8 family.</text>
</comment>
<evidence type="ECO:0000256" key="10">
    <source>
        <dbReference type="ARBA" id="ARBA00023128"/>
    </source>
</evidence>
<keyword evidence="8 13" id="KW-1133">Transmembrane helix</keyword>
<evidence type="ECO:0000256" key="13">
    <source>
        <dbReference type="SAM" id="Phobius"/>
    </source>
</evidence>
<keyword evidence="7 12" id="KW-0375">Hydrogen ion transport</keyword>
<keyword evidence="5 12" id="KW-0138">CF(0)</keyword>
<evidence type="ECO:0000256" key="9">
    <source>
        <dbReference type="ARBA" id="ARBA00023065"/>
    </source>
</evidence>
<gene>
    <name evidence="14" type="primary">atp8</name>
</gene>
<comment type="subcellular location">
    <subcellularLocation>
        <location evidence="1 12">Mitochondrion membrane</location>
        <topology evidence="1 12">Single-pass membrane protein</topology>
    </subcellularLocation>
</comment>
<feature type="transmembrane region" description="Helical" evidence="13">
    <location>
        <begin position="12"/>
        <end position="31"/>
    </location>
</feature>
<evidence type="ECO:0000313" key="14">
    <source>
        <dbReference type="EMBL" id="UFZ13958.1"/>
    </source>
</evidence>
<geneLocation type="mitochondrion" evidence="14"/>
<keyword evidence="9 12" id="KW-0406">Ion transport</keyword>
<dbReference type="GO" id="GO:0015078">
    <property type="term" value="F:proton transmembrane transporter activity"/>
    <property type="evidence" value="ECO:0007669"/>
    <property type="project" value="InterPro"/>
</dbReference>
<evidence type="ECO:0000256" key="2">
    <source>
        <dbReference type="ARBA" id="ARBA00008892"/>
    </source>
</evidence>
<proteinExistence type="inferred from homology"/>
<evidence type="ECO:0000256" key="5">
    <source>
        <dbReference type="ARBA" id="ARBA00022547"/>
    </source>
</evidence>
<name>A0A8K1TBI8_9NEOP</name>
<organism evidence="14">
    <name type="scientific">Taeniochauliodes natalensis</name>
    <dbReference type="NCBI Taxonomy" id="2900207"/>
    <lineage>
        <taxon>Eukaryota</taxon>
        <taxon>Metazoa</taxon>
        <taxon>Ecdysozoa</taxon>
        <taxon>Arthropoda</taxon>
        <taxon>Hexapoda</taxon>
        <taxon>Insecta</taxon>
        <taxon>Pterygota</taxon>
        <taxon>Neoptera</taxon>
        <taxon>Endopterygota</taxon>
        <taxon>Megaloptera</taxon>
        <taxon>Corydalidae</taxon>
        <taxon>Chauliodinae</taxon>
        <taxon>Taeniochauliodes</taxon>
    </lineage>
</organism>
<keyword evidence="6 12" id="KW-0812">Transmembrane</keyword>
<evidence type="ECO:0000256" key="3">
    <source>
        <dbReference type="ARBA" id="ARBA00011291"/>
    </source>
</evidence>
<sequence>MPQMSPMNWLMLFLFFSMMLIMFNIMNYYLINPLSMKYSIKNFKMNSLNWKW</sequence>
<keyword evidence="10 12" id="KW-0496">Mitochondrion</keyword>
<keyword evidence="4 12" id="KW-0813">Transport</keyword>
<evidence type="ECO:0000256" key="8">
    <source>
        <dbReference type="ARBA" id="ARBA00022989"/>
    </source>
</evidence>
<dbReference type="GO" id="GO:0031966">
    <property type="term" value="C:mitochondrial membrane"/>
    <property type="evidence" value="ECO:0007669"/>
    <property type="project" value="UniProtKB-SubCell"/>
</dbReference>
<dbReference type="EMBL" id="MW642335">
    <property type="protein sequence ID" value="UFZ13958.1"/>
    <property type="molecule type" value="Genomic_DNA"/>
</dbReference>
<keyword evidence="11 13" id="KW-0472">Membrane</keyword>
<accession>A0A8K1TBI8</accession>
<dbReference type="GO" id="GO:0015986">
    <property type="term" value="P:proton motive force-driven ATP synthesis"/>
    <property type="evidence" value="ECO:0007669"/>
    <property type="project" value="InterPro"/>
</dbReference>
<dbReference type="AlphaFoldDB" id="A0A8K1TBI8"/>
<comment type="subunit">
    <text evidence="3">F-type ATPases have 2 components, CF(1) - the catalytic core - and CF(0) - the membrane proton channel.</text>
</comment>
<evidence type="ECO:0000256" key="1">
    <source>
        <dbReference type="ARBA" id="ARBA00004304"/>
    </source>
</evidence>
<protein>
    <recommendedName>
        <fullName evidence="12">ATP synthase complex subunit 8</fullName>
    </recommendedName>
</protein>
<evidence type="ECO:0000256" key="12">
    <source>
        <dbReference type="RuleBase" id="RU003661"/>
    </source>
</evidence>
<dbReference type="GO" id="GO:0045259">
    <property type="term" value="C:proton-transporting ATP synthase complex"/>
    <property type="evidence" value="ECO:0007669"/>
    <property type="project" value="UniProtKB-KW"/>
</dbReference>
<evidence type="ECO:0000256" key="6">
    <source>
        <dbReference type="ARBA" id="ARBA00022692"/>
    </source>
</evidence>
<dbReference type="Pfam" id="PF00895">
    <property type="entry name" value="ATP-synt_8"/>
    <property type="match status" value="1"/>
</dbReference>
<dbReference type="InterPro" id="IPR001421">
    <property type="entry name" value="ATP8_metazoa"/>
</dbReference>
<evidence type="ECO:0000256" key="4">
    <source>
        <dbReference type="ARBA" id="ARBA00022448"/>
    </source>
</evidence>
<reference evidence="14" key="1">
    <citation type="journal article" date="2021" name="Cladistics">
        <title>Similar pattern, different paths: tracing the biogeographical history of Megaloptera (Insecta: Neuropterida) using mitochondrial phylogenomics.</title>
        <authorList>
            <person name="Jiang Y."/>
            <person name="Yue L."/>
            <person name="Yang F."/>
            <person name="Gillung J.P."/>
            <person name="Winterton S.L."/>
            <person name="Price B.W."/>
            <person name="Contreras-Ramos A."/>
            <person name="Hayashi F."/>
            <person name="Aspoeck U."/>
            <person name="Aspoeck H."/>
            <person name="Yeates D.K."/>
            <person name="Yang D."/>
            <person name="Liu X."/>
        </authorList>
    </citation>
    <scope>NUCLEOTIDE SEQUENCE</scope>
    <source>
        <strain evidence="14">YL202009</strain>
    </source>
</reference>
<evidence type="ECO:0000256" key="11">
    <source>
        <dbReference type="ARBA" id="ARBA00023136"/>
    </source>
</evidence>